<dbReference type="PANTHER" id="PTHR43355">
    <property type="entry name" value="FLAVIN REDUCTASE (NADPH)"/>
    <property type="match status" value="1"/>
</dbReference>
<sequence length="213" mass="23847">MHIMILGGTGMLVYATALELLRAGHQVSATARHTPHFGQPFEAVKLHLLDVAQASSAELQHLFAGVEAVIYALGPDDREIPPAPALPFFRKHLAEQTRRIALAARAAGVKKFVVYGSYFNTFDRQHPEWQLQAHHPYIQARHEQAEQAIEAGAAGQMDVCILEIPYVFGVTPDRKPFWKEVLFDRVLYGFRLIRYSPSASQLCKSASLRCFHS</sequence>
<accession>A0ABP9VA70</accession>
<protein>
    <recommendedName>
        <fullName evidence="1">NAD(P)-binding domain-containing protein</fullName>
    </recommendedName>
</protein>
<dbReference type="InterPro" id="IPR036291">
    <property type="entry name" value="NAD(P)-bd_dom_sf"/>
</dbReference>
<dbReference type="EMBL" id="BAABRN010000005">
    <property type="protein sequence ID" value="GAA5500913.1"/>
    <property type="molecule type" value="Genomic_DNA"/>
</dbReference>
<dbReference type="SUPFAM" id="SSF51735">
    <property type="entry name" value="NAD(P)-binding Rossmann-fold domains"/>
    <property type="match status" value="1"/>
</dbReference>
<proteinExistence type="predicted"/>
<feature type="domain" description="NAD(P)-binding" evidence="1">
    <location>
        <begin position="7"/>
        <end position="151"/>
    </location>
</feature>
<name>A0ABP9VA70_9DEIO</name>
<evidence type="ECO:0000313" key="2">
    <source>
        <dbReference type="EMBL" id="GAA5500913.1"/>
    </source>
</evidence>
<evidence type="ECO:0000259" key="1">
    <source>
        <dbReference type="Pfam" id="PF13460"/>
    </source>
</evidence>
<dbReference type="PANTHER" id="PTHR43355:SF2">
    <property type="entry name" value="FLAVIN REDUCTASE (NADPH)"/>
    <property type="match status" value="1"/>
</dbReference>
<keyword evidence="3" id="KW-1185">Reference proteome</keyword>
<dbReference type="Proteomes" id="UP001458946">
    <property type="component" value="Unassembled WGS sequence"/>
</dbReference>
<dbReference type="Gene3D" id="3.40.50.720">
    <property type="entry name" value="NAD(P)-binding Rossmann-like Domain"/>
    <property type="match status" value="1"/>
</dbReference>
<dbReference type="Pfam" id="PF13460">
    <property type="entry name" value="NAD_binding_10"/>
    <property type="match status" value="1"/>
</dbReference>
<dbReference type="InterPro" id="IPR016040">
    <property type="entry name" value="NAD(P)-bd_dom"/>
</dbReference>
<reference evidence="2 3" key="1">
    <citation type="submission" date="2024-02" db="EMBL/GenBank/DDBJ databases">
        <title>Deinococcus xinjiangensis NBRC 107630.</title>
        <authorList>
            <person name="Ichikawa N."/>
            <person name="Katano-Makiyama Y."/>
            <person name="Hidaka K."/>
        </authorList>
    </citation>
    <scope>NUCLEOTIDE SEQUENCE [LARGE SCALE GENOMIC DNA]</scope>
    <source>
        <strain evidence="2 3">NBRC 107630</strain>
    </source>
</reference>
<dbReference type="InterPro" id="IPR051606">
    <property type="entry name" value="Polyketide_Oxido-like"/>
</dbReference>
<gene>
    <name evidence="2" type="ORF">Dxin01_00641</name>
</gene>
<evidence type="ECO:0000313" key="3">
    <source>
        <dbReference type="Proteomes" id="UP001458946"/>
    </source>
</evidence>
<organism evidence="2 3">
    <name type="scientific">Deinococcus xinjiangensis</name>
    <dbReference type="NCBI Taxonomy" id="457454"/>
    <lineage>
        <taxon>Bacteria</taxon>
        <taxon>Thermotogati</taxon>
        <taxon>Deinococcota</taxon>
        <taxon>Deinococci</taxon>
        <taxon>Deinococcales</taxon>
        <taxon>Deinococcaceae</taxon>
        <taxon>Deinococcus</taxon>
    </lineage>
</organism>
<dbReference type="RefSeq" id="WP_353540890.1">
    <property type="nucleotide sequence ID" value="NZ_BAABRN010000005.1"/>
</dbReference>
<comment type="caution">
    <text evidence="2">The sequence shown here is derived from an EMBL/GenBank/DDBJ whole genome shotgun (WGS) entry which is preliminary data.</text>
</comment>